<dbReference type="PROSITE" id="PS52016">
    <property type="entry name" value="TONB_DEPENDENT_REC_3"/>
    <property type="match status" value="1"/>
</dbReference>
<dbReference type="InterPro" id="IPR008969">
    <property type="entry name" value="CarboxyPept-like_regulatory"/>
</dbReference>
<keyword evidence="2 10" id="KW-0813">Transport</keyword>
<organism evidence="14 15">
    <name type="scientific">Gaetbulibacter jejuensis</name>
    <dbReference type="NCBI Taxonomy" id="584607"/>
    <lineage>
        <taxon>Bacteria</taxon>
        <taxon>Pseudomonadati</taxon>
        <taxon>Bacteroidota</taxon>
        <taxon>Flavobacteriia</taxon>
        <taxon>Flavobacteriales</taxon>
        <taxon>Flavobacteriaceae</taxon>
        <taxon>Gaetbulibacter</taxon>
    </lineage>
</organism>
<keyword evidence="3 10" id="KW-1134">Transmembrane beta strand</keyword>
<protein>
    <submittedName>
        <fullName evidence="14">TonB-dependent receptor</fullName>
    </submittedName>
</protein>
<evidence type="ECO:0000259" key="13">
    <source>
        <dbReference type="Pfam" id="PF07715"/>
    </source>
</evidence>
<feature type="domain" description="TonB-dependent receptor plug" evidence="13">
    <location>
        <begin position="104"/>
        <end position="211"/>
    </location>
</feature>
<name>A0ABN1JFT7_9FLAO</name>
<keyword evidence="15" id="KW-1185">Reference proteome</keyword>
<dbReference type="Pfam" id="PF13715">
    <property type="entry name" value="CarbopepD_reg_2"/>
    <property type="match status" value="1"/>
</dbReference>
<evidence type="ECO:0000256" key="6">
    <source>
        <dbReference type="ARBA" id="ARBA00023077"/>
    </source>
</evidence>
<dbReference type="InterPro" id="IPR037066">
    <property type="entry name" value="Plug_dom_sf"/>
</dbReference>
<evidence type="ECO:0000256" key="7">
    <source>
        <dbReference type="ARBA" id="ARBA00023136"/>
    </source>
</evidence>
<dbReference type="Pfam" id="PF00593">
    <property type="entry name" value="TonB_dep_Rec_b-barrel"/>
    <property type="match status" value="1"/>
</dbReference>
<feature type="domain" description="TonB-dependent receptor-like beta-barrel" evidence="12">
    <location>
        <begin position="304"/>
        <end position="803"/>
    </location>
</feature>
<dbReference type="Gene3D" id="2.60.40.1120">
    <property type="entry name" value="Carboxypeptidase-like, regulatory domain"/>
    <property type="match status" value="1"/>
</dbReference>
<evidence type="ECO:0000259" key="12">
    <source>
        <dbReference type="Pfam" id="PF00593"/>
    </source>
</evidence>
<evidence type="ECO:0000313" key="14">
    <source>
        <dbReference type="EMBL" id="GAA0738224.1"/>
    </source>
</evidence>
<evidence type="ECO:0000256" key="8">
    <source>
        <dbReference type="ARBA" id="ARBA00023170"/>
    </source>
</evidence>
<keyword evidence="7 10" id="KW-0472">Membrane</keyword>
<evidence type="ECO:0000256" key="2">
    <source>
        <dbReference type="ARBA" id="ARBA00022448"/>
    </source>
</evidence>
<dbReference type="Proteomes" id="UP001500736">
    <property type="component" value="Unassembled WGS sequence"/>
</dbReference>
<dbReference type="EMBL" id="BAAAGF010000001">
    <property type="protein sequence ID" value="GAA0738224.1"/>
    <property type="molecule type" value="Genomic_DNA"/>
</dbReference>
<dbReference type="InterPro" id="IPR039426">
    <property type="entry name" value="TonB-dep_rcpt-like"/>
</dbReference>
<evidence type="ECO:0000256" key="11">
    <source>
        <dbReference type="RuleBase" id="RU003357"/>
    </source>
</evidence>
<evidence type="ECO:0000256" key="3">
    <source>
        <dbReference type="ARBA" id="ARBA00022452"/>
    </source>
</evidence>
<dbReference type="Gene3D" id="2.170.130.10">
    <property type="entry name" value="TonB-dependent receptor, plug domain"/>
    <property type="match status" value="1"/>
</dbReference>
<gene>
    <name evidence="14" type="ORF">GCM10009431_05900</name>
</gene>
<keyword evidence="9 10" id="KW-0998">Cell outer membrane</keyword>
<keyword evidence="6 11" id="KW-0798">TonB box</keyword>
<dbReference type="PANTHER" id="PTHR30069">
    <property type="entry name" value="TONB-DEPENDENT OUTER MEMBRANE RECEPTOR"/>
    <property type="match status" value="1"/>
</dbReference>
<reference evidence="14 15" key="1">
    <citation type="journal article" date="2019" name="Int. J. Syst. Evol. Microbiol.">
        <title>The Global Catalogue of Microorganisms (GCM) 10K type strain sequencing project: providing services to taxonomists for standard genome sequencing and annotation.</title>
        <authorList>
            <consortium name="The Broad Institute Genomics Platform"/>
            <consortium name="The Broad Institute Genome Sequencing Center for Infectious Disease"/>
            <person name="Wu L."/>
            <person name="Ma J."/>
        </authorList>
    </citation>
    <scope>NUCLEOTIDE SEQUENCE [LARGE SCALE GENOMIC DNA]</scope>
    <source>
        <strain evidence="14 15">JCM 15976</strain>
    </source>
</reference>
<evidence type="ECO:0000256" key="9">
    <source>
        <dbReference type="ARBA" id="ARBA00023237"/>
    </source>
</evidence>
<dbReference type="Gene3D" id="2.40.170.20">
    <property type="entry name" value="TonB-dependent receptor, beta-barrel domain"/>
    <property type="match status" value="1"/>
</dbReference>
<proteinExistence type="inferred from homology"/>
<dbReference type="InterPro" id="IPR000531">
    <property type="entry name" value="Beta-barrel_TonB"/>
</dbReference>
<dbReference type="InterPro" id="IPR012910">
    <property type="entry name" value="Plug_dom"/>
</dbReference>
<comment type="similarity">
    <text evidence="10 11">Belongs to the TonB-dependent receptor family.</text>
</comment>
<dbReference type="Pfam" id="PF07715">
    <property type="entry name" value="Plug"/>
    <property type="match status" value="1"/>
</dbReference>
<dbReference type="InterPro" id="IPR010917">
    <property type="entry name" value="TonB_rcpt_CS"/>
</dbReference>
<evidence type="ECO:0000256" key="10">
    <source>
        <dbReference type="PROSITE-ProRule" id="PRU01360"/>
    </source>
</evidence>
<keyword evidence="5" id="KW-0732">Signal</keyword>
<accession>A0ABN1JFT7</accession>
<comment type="caution">
    <text evidence="14">The sequence shown here is derived from an EMBL/GenBank/DDBJ whole genome shotgun (WGS) entry which is preliminary data.</text>
</comment>
<dbReference type="PANTHER" id="PTHR30069:SF29">
    <property type="entry name" value="HEMOGLOBIN AND HEMOGLOBIN-HAPTOGLOBIN-BINDING PROTEIN 1-RELATED"/>
    <property type="match status" value="1"/>
</dbReference>
<evidence type="ECO:0000256" key="5">
    <source>
        <dbReference type="ARBA" id="ARBA00022729"/>
    </source>
</evidence>
<keyword evidence="8 14" id="KW-0675">Receptor</keyword>
<keyword evidence="4 10" id="KW-0812">Transmembrane</keyword>
<sequence>MLFTTIAFSQSTITGKVIGSDMNEPLPGANVIEKGTSNGTTTNFDGEFSITTKASSGEITITYVGYTTKTIAFNGNQDLGEIILQSSEVGLQEVQIIASVAVDRKTPVAVSTVKAADIELKLGTQEFPEVLKSTPGVYATKSGGGFGDGRINLRGFTSENVAVMINGVPVNDMENGQVYWSNWAGLSDVTSSMQVQRGLGAARVAVPSVGGTINILTKTTDVEAGGNFYTTLGNDGYKKFGVTYSTGLMDNGFAATVSASKTDGEGYVDGTQFNAVSYFVNLSKQINDAHKLSFTAFGAKQRHGQRQNRHTIATYRDSERGKKYNSDWGYKNGEVAFIEDNFYHKPQISLNHYWDINDNTSLSTAAYVSFGSGGGGGTLGSDGEVAGDGRSKFTSDDYRIGEFGPLDFDRIIDENIALGANGSTAALRASRNDHNWFGVISTLKTNLNDDLVLLGGLDFRNYKGIHFREVTDLLGGQFIINEDNVNNPTGIARVGDKISYYNDGLVGWVGAFAQLEYDVNEKFNTFIALNASNTSYKRKDYFLYTPDDPLRETDRYNFFGFGAKGGANYRLTDNHNVFVNLGYFEKAADFDAVFPNFNNEEINEDAENQKILSFELGYGYRSDKLSANVNLYRTAWRDRTETIGFQLNEDETGFANILGINAVHQGIEVDFVYRATDKLDITGMASLGDWRWEEDVTGVQILNEEQEVVDTVDLYIEDTPVGDAAQTTLALGINYKFGADTRLIVDYNYFDRLYADFDPSDRGTEGAPDPWEVPAYGVFDAALTHGFSFGEFDASLTARINNVFDTEYIADALDGTGSNAQTALVYYGFGRTFSVGAKLKF</sequence>
<comment type="subcellular location">
    <subcellularLocation>
        <location evidence="1 10">Cell outer membrane</location>
        <topology evidence="1 10">Multi-pass membrane protein</topology>
    </subcellularLocation>
</comment>
<dbReference type="SUPFAM" id="SSF56935">
    <property type="entry name" value="Porins"/>
    <property type="match status" value="1"/>
</dbReference>
<dbReference type="SUPFAM" id="SSF49464">
    <property type="entry name" value="Carboxypeptidase regulatory domain-like"/>
    <property type="match status" value="1"/>
</dbReference>
<dbReference type="InterPro" id="IPR036942">
    <property type="entry name" value="Beta-barrel_TonB_sf"/>
</dbReference>
<evidence type="ECO:0000256" key="1">
    <source>
        <dbReference type="ARBA" id="ARBA00004571"/>
    </source>
</evidence>
<dbReference type="PROSITE" id="PS01156">
    <property type="entry name" value="TONB_DEPENDENT_REC_2"/>
    <property type="match status" value="1"/>
</dbReference>
<evidence type="ECO:0000256" key="4">
    <source>
        <dbReference type="ARBA" id="ARBA00022692"/>
    </source>
</evidence>
<evidence type="ECO:0000313" key="15">
    <source>
        <dbReference type="Proteomes" id="UP001500736"/>
    </source>
</evidence>